<accession>A0A699RX42</accession>
<name>A0A699RX42_TANCI</name>
<proteinExistence type="predicted"/>
<organism evidence="1">
    <name type="scientific">Tanacetum cinerariifolium</name>
    <name type="common">Dalmatian daisy</name>
    <name type="synonym">Chrysanthemum cinerariifolium</name>
    <dbReference type="NCBI Taxonomy" id="118510"/>
    <lineage>
        <taxon>Eukaryota</taxon>
        <taxon>Viridiplantae</taxon>
        <taxon>Streptophyta</taxon>
        <taxon>Embryophyta</taxon>
        <taxon>Tracheophyta</taxon>
        <taxon>Spermatophyta</taxon>
        <taxon>Magnoliopsida</taxon>
        <taxon>eudicotyledons</taxon>
        <taxon>Gunneridae</taxon>
        <taxon>Pentapetalae</taxon>
        <taxon>asterids</taxon>
        <taxon>campanulids</taxon>
        <taxon>Asterales</taxon>
        <taxon>Asteraceae</taxon>
        <taxon>Asteroideae</taxon>
        <taxon>Anthemideae</taxon>
        <taxon>Anthemidinae</taxon>
        <taxon>Tanacetum</taxon>
    </lineage>
</organism>
<feature type="non-terminal residue" evidence="1">
    <location>
        <position position="1"/>
    </location>
</feature>
<dbReference type="AlphaFoldDB" id="A0A699RX42"/>
<dbReference type="EMBL" id="BKCJ011125455">
    <property type="protein sequence ID" value="GFC90288.1"/>
    <property type="molecule type" value="Genomic_DNA"/>
</dbReference>
<evidence type="ECO:0000313" key="1">
    <source>
        <dbReference type="EMBL" id="GFC90288.1"/>
    </source>
</evidence>
<feature type="non-terminal residue" evidence="1">
    <location>
        <position position="114"/>
    </location>
</feature>
<reference evidence="1" key="1">
    <citation type="journal article" date="2019" name="Sci. Rep.">
        <title>Draft genome of Tanacetum cinerariifolium, the natural source of mosquito coil.</title>
        <authorList>
            <person name="Yamashiro T."/>
            <person name="Shiraishi A."/>
            <person name="Satake H."/>
            <person name="Nakayama K."/>
        </authorList>
    </citation>
    <scope>NUCLEOTIDE SEQUENCE</scope>
</reference>
<gene>
    <name evidence="1" type="ORF">Tci_862258</name>
</gene>
<comment type="caution">
    <text evidence="1">The sequence shown here is derived from an EMBL/GenBank/DDBJ whole genome shotgun (WGS) entry which is preliminary data.</text>
</comment>
<protein>
    <submittedName>
        <fullName evidence="1">Uncharacterized protein</fullName>
    </submittedName>
</protein>
<sequence>GKTIQDAEMFEQLVDHRHQSQTPDVGFPPSDRFRCSSDRWIDLFPSIFSIRIFLSSFSDKSAAIAYEVLDEWDDRRNAELNVGRFSRIMLRIVGGGIGASPDVVIVAMVEGVII</sequence>